<reference evidence="8" key="1">
    <citation type="journal article" date="2019" name="Int. J. Syst. Evol. Microbiol.">
        <title>The Global Catalogue of Microorganisms (GCM) 10K type strain sequencing project: providing services to taxonomists for standard genome sequencing and annotation.</title>
        <authorList>
            <consortium name="The Broad Institute Genomics Platform"/>
            <consortium name="The Broad Institute Genome Sequencing Center for Infectious Disease"/>
            <person name="Wu L."/>
            <person name="Ma J."/>
        </authorList>
    </citation>
    <scope>NUCLEOTIDE SEQUENCE [LARGE SCALE GENOMIC DNA]</scope>
    <source>
        <strain evidence="8">CCUG 54939</strain>
    </source>
</reference>
<evidence type="ECO:0000256" key="5">
    <source>
        <dbReference type="SAM" id="MobiDB-lite"/>
    </source>
</evidence>
<dbReference type="CDD" id="cd11326">
    <property type="entry name" value="AmyAc_Glg_debranch"/>
    <property type="match status" value="1"/>
</dbReference>
<evidence type="ECO:0000313" key="8">
    <source>
        <dbReference type="Proteomes" id="UP001595692"/>
    </source>
</evidence>
<accession>A0ABV8CQG7</accession>
<sequence>MAKTWTITPGHCRQLGAVLEHDGVNFAIWGRFAKEMELLLFSGPEDTRPEVIRLTAPHHRSGYYWHIHVEGLKEGQIYGWRIPSQLLVMPGNRWDPEKILLDPYAKRIILPDNYDRQRAARPGSNLRCCAKSVVIDMSNYDWEDDRAPRHPMSDSIVYEMHVAGFTKDPSSGLESAKRGTYAGLIDKIPYLQELGVTAVELLPIFQFDPQDARPGKSNYWGYSPIGFFAPHAEYAADQSLTGVLDEFRDMVKALHKANIEVILDVVYNHTAEGDDNGPTLCYRGIDNSAYYILDETRNFNTNYSGCGNTLNASHPMTKRMITDSLRFWKEEMHVDGFRFDLAAILSRDKNGHPLNDPPTLLAIDSDYNLADTKIFAEAWDAGGLYQVGRMAGARWREWNGHFRDDVRSFIRGENGMVSRLASRLIGSPDIYNTPYTDPHKSLNFVTCHDGFTLWDLVSYDRKHNLDNGEENRDGTDDNRSWNHGVEGPTDDRQINTLRLRQAKNLMLLNLMSVGTPMLLMGDERLRSQKGNNNAYCQDNSISWMNWHCNQQGAEMFRFTRELLSYRSMRSESIPELISLTEALEKADICWHGIKPYSPDWGDESHSLGLTVYSVGQHANYYAFFNAYWEDLQIELPVPPNNPNGRWLRLIDTGLPAPDDINSHGRALVRVDRVYPVKSRSIVILVCAADD</sequence>
<evidence type="ECO:0000256" key="2">
    <source>
        <dbReference type="ARBA" id="ARBA00022801"/>
    </source>
</evidence>
<dbReference type="InterPro" id="IPR014756">
    <property type="entry name" value="Ig_E-set"/>
</dbReference>
<evidence type="ECO:0000259" key="6">
    <source>
        <dbReference type="SMART" id="SM00642"/>
    </source>
</evidence>
<dbReference type="Gene3D" id="2.60.40.10">
    <property type="entry name" value="Immunoglobulins"/>
    <property type="match status" value="1"/>
</dbReference>
<dbReference type="EMBL" id="JBHSAF010000014">
    <property type="protein sequence ID" value="MFC3914339.1"/>
    <property type="molecule type" value="Genomic_DNA"/>
</dbReference>
<dbReference type="SMART" id="SM00642">
    <property type="entry name" value="Aamy"/>
    <property type="match status" value="1"/>
</dbReference>
<evidence type="ECO:0000256" key="4">
    <source>
        <dbReference type="ARBA" id="ARBA00023295"/>
    </source>
</evidence>
<evidence type="ECO:0000256" key="1">
    <source>
        <dbReference type="ARBA" id="ARBA00008061"/>
    </source>
</evidence>
<feature type="domain" description="Glycosyl hydrolase family 13 catalytic" evidence="6">
    <location>
        <begin position="159"/>
        <end position="566"/>
    </location>
</feature>
<name>A0ABV8CQG7_9GAMM</name>
<dbReference type="Gene3D" id="3.20.20.80">
    <property type="entry name" value="Glycosidases"/>
    <property type="match status" value="1"/>
</dbReference>
<dbReference type="CDD" id="cd02856">
    <property type="entry name" value="E_set_GDE_Isoamylase_N"/>
    <property type="match status" value="1"/>
</dbReference>
<dbReference type="PANTHER" id="PTHR43002">
    <property type="entry name" value="GLYCOGEN DEBRANCHING ENZYME"/>
    <property type="match status" value="1"/>
</dbReference>
<dbReference type="RefSeq" id="WP_377153105.1">
    <property type="nucleotide sequence ID" value="NZ_JBHSAF010000014.1"/>
</dbReference>
<dbReference type="Pfam" id="PF21156">
    <property type="entry name" value="ISOA1-3_C"/>
    <property type="match status" value="1"/>
</dbReference>
<dbReference type="InterPro" id="IPR004193">
    <property type="entry name" value="Glyco_hydro_13_N"/>
</dbReference>
<dbReference type="GO" id="GO:0120549">
    <property type="term" value="F:limit dextrin alpha-1,6-maltotetraose-hydrolase activity"/>
    <property type="evidence" value="ECO:0007669"/>
    <property type="project" value="UniProtKB-EC"/>
</dbReference>
<dbReference type="NCBIfam" id="TIGR02100">
    <property type="entry name" value="glgX_debranch"/>
    <property type="match status" value="1"/>
</dbReference>
<dbReference type="Pfam" id="PF02922">
    <property type="entry name" value="CBM_48"/>
    <property type="match status" value="1"/>
</dbReference>
<dbReference type="InterPro" id="IPR011837">
    <property type="entry name" value="Glycogen_debranch_GlgX"/>
</dbReference>
<gene>
    <name evidence="7" type="primary">glgX</name>
    <name evidence="7" type="ORF">ACFOSS_12790</name>
</gene>
<feature type="compositionally biased region" description="Basic and acidic residues" evidence="5">
    <location>
        <begin position="465"/>
        <end position="480"/>
    </location>
</feature>
<dbReference type="Proteomes" id="UP001595692">
    <property type="component" value="Unassembled WGS sequence"/>
</dbReference>
<dbReference type="EC" id="3.2.1.196" evidence="7"/>
<keyword evidence="2 7" id="KW-0378">Hydrolase</keyword>
<protein>
    <submittedName>
        <fullName evidence="7">Glycogen debranching protein GlgX</fullName>
        <ecNumber evidence="7">3.2.1.196</ecNumber>
    </submittedName>
</protein>
<evidence type="ECO:0000313" key="7">
    <source>
        <dbReference type="EMBL" id="MFC3914339.1"/>
    </source>
</evidence>
<keyword evidence="4 7" id="KW-0326">Glycosidase</keyword>
<proteinExistence type="inferred from homology"/>
<dbReference type="SUPFAM" id="SSF51445">
    <property type="entry name" value="(Trans)glycosidases"/>
    <property type="match status" value="1"/>
</dbReference>
<comment type="similarity">
    <text evidence="1">Belongs to the glycosyl hydrolase 13 family.</text>
</comment>
<keyword evidence="3" id="KW-0809">Transit peptide</keyword>
<dbReference type="InterPro" id="IPR044505">
    <property type="entry name" value="GlgX_Isoamylase_N_E_set"/>
</dbReference>
<dbReference type="Pfam" id="PF00128">
    <property type="entry name" value="Alpha-amylase"/>
    <property type="match status" value="1"/>
</dbReference>
<feature type="region of interest" description="Disordered" evidence="5">
    <location>
        <begin position="465"/>
        <end position="488"/>
    </location>
</feature>
<dbReference type="InterPro" id="IPR013783">
    <property type="entry name" value="Ig-like_fold"/>
</dbReference>
<organism evidence="7 8">
    <name type="scientific">Pseudaeromonas sharmana</name>
    <dbReference type="NCBI Taxonomy" id="328412"/>
    <lineage>
        <taxon>Bacteria</taxon>
        <taxon>Pseudomonadati</taxon>
        <taxon>Pseudomonadota</taxon>
        <taxon>Gammaproteobacteria</taxon>
        <taxon>Aeromonadales</taxon>
        <taxon>Aeromonadaceae</taxon>
        <taxon>Pseudaeromonas</taxon>
    </lineage>
</organism>
<dbReference type="SUPFAM" id="SSF81296">
    <property type="entry name" value="E set domains"/>
    <property type="match status" value="1"/>
</dbReference>
<keyword evidence="8" id="KW-1185">Reference proteome</keyword>
<dbReference type="Gene3D" id="2.60.40.1180">
    <property type="entry name" value="Golgi alpha-mannosidase II"/>
    <property type="match status" value="1"/>
</dbReference>
<dbReference type="SUPFAM" id="SSF51011">
    <property type="entry name" value="Glycosyl hydrolase domain"/>
    <property type="match status" value="1"/>
</dbReference>
<dbReference type="InterPro" id="IPR013780">
    <property type="entry name" value="Glyco_hydro_b"/>
</dbReference>
<dbReference type="InterPro" id="IPR048650">
    <property type="entry name" value="ISOA1-3-like_C"/>
</dbReference>
<comment type="caution">
    <text evidence="7">The sequence shown here is derived from an EMBL/GenBank/DDBJ whole genome shotgun (WGS) entry which is preliminary data.</text>
</comment>
<dbReference type="InterPro" id="IPR017853">
    <property type="entry name" value="GH"/>
</dbReference>
<evidence type="ECO:0000256" key="3">
    <source>
        <dbReference type="ARBA" id="ARBA00022946"/>
    </source>
</evidence>
<dbReference type="InterPro" id="IPR006047">
    <property type="entry name" value="GH13_cat_dom"/>
</dbReference>